<protein>
    <submittedName>
        <fullName evidence="1">OsmC family protein</fullName>
    </submittedName>
</protein>
<reference evidence="1 2" key="1">
    <citation type="submission" date="2020-02" db="EMBL/GenBank/DDBJ databases">
        <title>Draft Genome Sequence of Verrucosispora sp. Strain CWR15, Isolated from Gulf of Mexico Sponge.</title>
        <authorList>
            <person name="Kennedy S.J."/>
            <person name="Cella E."/>
            <person name="Azarian T."/>
            <person name="Baker B.J."/>
            <person name="Shaw L.N."/>
        </authorList>
    </citation>
    <scope>NUCLEOTIDE SEQUENCE [LARGE SCALE GENOMIC DNA]</scope>
    <source>
        <strain evidence="1 2">CWR15</strain>
    </source>
</reference>
<dbReference type="Gene3D" id="3.30.300.20">
    <property type="match status" value="1"/>
</dbReference>
<accession>A0A6M1L7A3</accession>
<evidence type="ECO:0000313" key="1">
    <source>
        <dbReference type="EMBL" id="NGM13093.1"/>
    </source>
</evidence>
<dbReference type="EMBL" id="SAIY01000003">
    <property type="protein sequence ID" value="NGM13093.1"/>
    <property type="molecule type" value="Genomic_DNA"/>
</dbReference>
<sequence>MTTTDGRVGLDPIDVRFRAGEAYEIRVRDHRLLADQPVDAGGADTAPSPTELFAASLAACVAFYAGRYLSRHGHDRAGLVVTASFDLATDRPARVAAIRITVRPPTDLPPDKWPALRAVASHCTVHNTLLHTPQIEVDIQ</sequence>
<dbReference type="SUPFAM" id="SSF82784">
    <property type="entry name" value="OsmC-like"/>
    <property type="match status" value="1"/>
</dbReference>
<keyword evidence="2" id="KW-1185">Reference proteome</keyword>
<dbReference type="InterPro" id="IPR036102">
    <property type="entry name" value="OsmC/Ohrsf"/>
</dbReference>
<gene>
    <name evidence="1" type="ORF">ENC19_10680</name>
</gene>
<dbReference type="PANTHER" id="PTHR39624">
    <property type="entry name" value="PROTEIN INVOLVED IN RIMO-MEDIATED BETA-METHYLTHIOLATION OF RIBOSOMAL PROTEIN S12 YCAO"/>
    <property type="match status" value="1"/>
</dbReference>
<dbReference type="AlphaFoldDB" id="A0A6M1L7A3"/>
<evidence type="ECO:0000313" key="2">
    <source>
        <dbReference type="Proteomes" id="UP000478148"/>
    </source>
</evidence>
<dbReference type="PANTHER" id="PTHR39624:SF2">
    <property type="entry name" value="OSMC-LIKE PROTEIN"/>
    <property type="match status" value="1"/>
</dbReference>
<dbReference type="RefSeq" id="WP_164447028.1">
    <property type="nucleotide sequence ID" value="NZ_SAIY01000003.1"/>
</dbReference>
<dbReference type="InterPro" id="IPR003718">
    <property type="entry name" value="OsmC/Ohr_fam"/>
</dbReference>
<comment type="caution">
    <text evidence="1">The sequence shown here is derived from an EMBL/GenBank/DDBJ whole genome shotgun (WGS) entry which is preliminary data.</text>
</comment>
<name>A0A6M1L7A3_9ACTN</name>
<proteinExistence type="predicted"/>
<dbReference type="Pfam" id="PF02566">
    <property type="entry name" value="OsmC"/>
    <property type="match status" value="1"/>
</dbReference>
<organism evidence="1 2">
    <name type="scientific">Verrucosispora sioxanthis</name>
    <dbReference type="NCBI Taxonomy" id="2499994"/>
    <lineage>
        <taxon>Bacteria</taxon>
        <taxon>Bacillati</taxon>
        <taxon>Actinomycetota</taxon>
        <taxon>Actinomycetes</taxon>
        <taxon>Micromonosporales</taxon>
        <taxon>Micromonosporaceae</taxon>
        <taxon>Micromonospora</taxon>
    </lineage>
</organism>
<dbReference type="Proteomes" id="UP000478148">
    <property type="component" value="Unassembled WGS sequence"/>
</dbReference>
<dbReference type="InterPro" id="IPR015946">
    <property type="entry name" value="KH_dom-like_a/b"/>
</dbReference>